<keyword evidence="4 8" id="KW-0808">Transferase</keyword>
<dbReference type="InterPro" id="IPR002941">
    <property type="entry name" value="DNA_methylase_N4/N6"/>
</dbReference>
<sequence length="623" mass="70840">MEKITKDHSLSQSENLVESNIDKLKALFPEIVTEGKIDFKVLQEVLGNELEEGEEYYRFTWAGKANARREAQKPSTGTLRPAPEESVDWDTTQNLYIEGDNLEVLKLLQKGYAGKVKMIYIDPPYNTGKDFVYKDNYKDNLRNYQEVTGQIDDEGNKLSTNSDSDGRFHSNWLNMMYPRLRLARNLLSESGLLFVSIDDNESSNLKKLLDEVFGEDNFINRISWRRRHNQPNDKTKMVGIVSESIFIFGKKSSNLKYGESFYGLPLSEKRASDFTNPDSDPNGKWTSNPWKAAVGRGGSSYVINTPSGEKLDNTWYGNEETFKKHLDDKRVHWTDNGSGFPRIKIYLKEKMKDGQLAHNFWGHKEFGSNQDASNELSELFSLKGLFDNPKPVKLLTQILSISSSDDDLILDFFSGSASTAHSIFESNILHSAKRQFIQVQLPEEIDEKEPAYKAGYRRISDLGKERIRRAAKKIAEEYPEKAKELDLGFKVFKLDTSNIKGWDGNPDNLDDSLFDAQDNIKTDRTEHDVLYEILLKYGLDLTLPIEEKEIAGKTVFSVGYGALFICLADTITSKVAEGIGKWKSALQPEVCRVVFKDSGFTDVEKTNSVQILKRFGITEIKSI</sequence>
<dbReference type="KEGG" id="noj:EJ995_11710"/>
<name>A0A3S9N040_9FLAO</name>
<organism evidence="8 9">
    <name type="scientific">Nonlabens ponticola</name>
    <dbReference type="NCBI Taxonomy" id="2496866"/>
    <lineage>
        <taxon>Bacteria</taxon>
        <taxon>Pseudomonadati</taxon>
        <taxon>Bacteroidota</taxon>
        <taxon>Flavobacteriia</taxon>
        <taxon>Flavobacteriales</taxon>
        <taxon>Flavobacteriaceae</taxon>
        <taxon>Nonlabens</taxon>
    </lineage>
</organism>
<dbReference type="Gene3D" id="3.40.50.150">
    <property type="entry name" value="Vaccinia Virus protein VP39"/>
    <property type="match status" value="1"/>
</dbReference>
<evidence type="ECO:0000256" key="1">
    <source>
        <dbReference type="ARBA" id="ARBA00006594"/>
    </source>
</evidence>
<dbReference type="GO" id="GO:0003677">
    <property type="term" value="F:DNA binding"/>
    <property type="evidence" value="ECO:0007669"/>
    <property type="project" value="InterPro"/>
</dbReference>
<dbReference type="RefSeq" id="WP_126448576.1">
    <property type="nucleotide sequence ID" value="NZ_CP034549.1"/>
</dbReference>
<reference evidence="8 9" key="1">
    <citation type="submission" date="2018-12" db="EMBL/GenBank/DDBJ databases">
        <title>Complete genome of Nonlabens sp. MJ115.</title>
        <authorList>
            <person name="Choi H.S."/>
            <person name="Jung J."/>
        </authorList>
    </citation>
    <scope>NUCLEOTIDE SEQUENCE [LARGE SCALE GENOMIC DNA]</scope>
    <source>
        <strain evidence="8 9">MJ115</strain>
    </source>
</reference>
<dbReference type="PIRSF" id="PIRSF015855">
    <property type="entry name" value="TypeIII_Mtase_mKpnI"/>
    <property type="match status" value="1"/>
</dbReference>
<dbReference type="InterPro" id="IPR002052">
    <property type="entry name" value="DNA_methylase_N6_adenine_CS"/>
</dbReference>
<dbReference type="GO" id="GO:0008170">
    <property type="term" value="F:N-methyltransferase activity"/>
    <property type="evidence" value="ECO:0007669"/>
    <property type="project" value="InterPro"/>
</dbReference>
<comment type="similarity">
    <text evidence="1">Belongs to the N(4)/N(6)-methyltransferase family.</text>
</comment>
<protein>
    <recommendedName>
        <fullName evidence="2">site-specific DNA-methyltransferase (adenine-specific)</fullName>
        <ecNumber evidence="2">2.1.1.72</ecNumber>
    </recommendedName>
</protein>
<dbReference type="Pfam" id="PF01555">
    <property type="entry name" value="N6_N4_Mtase"/>
    <property type="match status" value="1"/>
</dbReference>
<dbReference type="InterPro" id="IPR029063">
    <property type="entry name" value="SAM-dependent_MTases_sf"/>
</dbReference>
<evidence type="ECO:0000256" key="6">
    <source>
        <dbReference type="ARBA" id="ARBA00047942"/>
    </source>
</evidence>
<evidence type="ECO:0000259" key="7">
    <source>
        <dbReference type="Pfam" id="PF01555"/>
    </source>
</evidence>
<dbReference type="InterPro" id="IPR002295">
    <property type="entry name" value="N4/N6-MTase_EcoPI_Mod-like"/>
</dbReference>
<gene>
    <name evidence="8" type="ORF">EJ995_11710</name>
</gene>
<evidence type="ECO:0000256" key="4">
    <source>
        <dbReference type="ARBA" id="ARBA00022679"/>
    </source>
</evidence>
<evidence type="ECO:0000256" key="2">
    <source>
        <dbReference type="ARBA" id="ARBA00011900"/>
    </source>
</evidence>
<dbReference type="Proteomes" id="UP000279600">
    <property type="component" value="Chromosome"/>
</dbReference>
<evidence type="ECO:0000256" key="5">
    <source>
        <dbReference type="ARBA" id="ARBA00022691"/>
    </source>
</evidence>
<keyword evidence="5" id="KW-0949">S-adenosyl-L-methionine</keyword>
<proteinExistence type="inferred from homology"/>
<dbReference type="SUPFAM" id="SSF53335">
    <property type="entry name" value="S-adenosyl-L-methionine-dependent methyltransferases"/>
    <property type="match status" value="1"/>
</dbReference>
<dbReference type="EMBL" id="CP034549">
    <property type="protein sequence ID" value="AZQ44861.1"/>
    <property type="molecule type" value="Genomic_DNA"/>
</dbReference>
<comment type="catalytic activity">
    <reaction evidence="6">
        <text>a 2'-deoxyadenosine in DNA + S-adenosyl-L-methionine = an N(6)-methyl-2'-deoxyadenosine in DNA + S-adenosyl-L-homocysteine + H(+)</text>
        <dbReference type="Rhea" id="RHEA:15197"/>
        <dbReference type="Rhea" id="RHEA-COMP:12418"/>
        <dbReference type="Rhea" id="RHEA-COMP:12419"/>
        <dbReference type="ChEBI" id="CHEBI:15378"/>
        <dbReference type="ChEBI" id="CHEBI:57856"/>
        <dbReference type="ChEBI" id="CHEBI:59789"/>
        <dbReference type="ChEBI" id="CHEBI:90615"/>
        <dbReference type="ChEBI" id="CHEBI:90616"/>
        <dbReference type="EC" id="2.1.1.72"/>
    </reaction>
</comment>
<feature type="domain" description="DNA methylase N-4/N-6" evidence="7">
    <location>
        <begin position="116"/>
        <end position="421"/>
    </location>
</feature>
<evidence type="ECO:0000313" key="8">
    <source>
        <dbReference type="EMBL" id="AZQ44861.1"/>
    </source>
</evidence>
<dbReference type="OrthoDB" id="9800801at2"/>
<keyword evidence="3 8" id="KW-0489">Methyltransferase</keyword>
<dbReference type="REBASE" id="290652">
    <property type="entry name" value="M.Nsp115ORF11710P"/>
</dbReference>
<dbReference type="GO" id="GO:0009007">
    <property type="term" value="F:site-specific DNA-methyltransferase (adenine-specific) activity"/>
    <property type="evidence" value="ECO:0007669"/>
    <property type="project" value="UniProtKB-EC"/>
</dbReference>
<evidence type="ECO:0000313" key="9">
    <source>
        <dbReference type="Proteomes" id="UP000279600"/>
    </source>
</evidence>
<dbReference type="GO" id="GO:0032259">
    <property type="term" value="P:methylation"/>
    <property type="evidence" value="ECO:0007669"/>
    <property type="project" value="UniProtKB-KW"/>
</dbReference>
<dbReference type="AlphaFoldDB" id="A0A3S9N040"/>
<keyword evidence="9" id="KW-1185">Reference proteome</keyword>
<evidence type="ECO:0000256" key="3">
    <source>
        <dbReference type="ARBA" id="ARBA00022603"/>
    </source>
</evidence>
<dbReference type="EC" id="2.1.1.72" evidence="2"/>
<dbReference type="PRINTS" id="PR00506">
    <property type="entry name" value="D21N6MTFRASE"/>
</dbReference>
<accession>A0A3S9N040</accession>
<dbReference type="PROSITE" id="PS00092">
    <property type="entry name" value="N6_MTASE"/>
    <property type="match status" value="1"/>
</dbReference>